<keyword evidence="4 9" id="KW-0808">Transferase</keyword>
<dbReference type="GO" id="GO:0043527">
    <property type="term" value="C:tRNA methyltransferase complex"/>
    <property type="evidence" value="ECO:0007669"/>
    <property type="project" value="TreeGrafter"/>
</dbReference>
<proteinExistence type="inferred from homology"/>
<dbReference type="PANTHER" id="PTHR23417">
    <property type="entry name" value="3-DEOXY-D-MANNO-OCTULOSONIC-ACID TRANSFERASE/TRNA GUANINE-N 7 - -METHYLTRANSFERASE"/>
    <property type="match status" value="1"/>
</dbReference>
<dbReference type="InterPro" id="IPR003358">
    <property type="entry name" value="tRNA_(Gua-N-7)_MeTrfase_Trmb"/>
</dbReference>
<dbReference type="NCBIfam" id="TIGR00091">
    <property type="entry name" value="tRNA (guanosine(46)-N7)-methyltransferase TrmB"/>
    <property type="match status" value="1"/>
</dbReference>
<comment type="pathway">
    <text evidence="7 9">tRNA modification; N(7)-methylguanine-tRNA biosynthesis.</text>
</comment>
<evidence type="ECO:0000256" key="7">
    <source>
        <dbReference type="ARBA" id="ARBA00060552"/>
    </source>
</evidence>
<dbReference type="Proteomes" id="UP000294980">
    <property type="component" value="Unassembled WGS sequence"/>
</dbReference>
<dbReference type="EC" id="2.1.1.33" evidence="9"/>
<dbReference type="InterPro" id="IPR055361">
    <property type="entry name" value="tRNA_methyltr_TrmB_bact"/>
</dbReference>
<evidence type="ECO:0000256" key="2">
    <source>
        <dbReference type="ARBA" id="ARBA00003015"/>
    </source>
</evidence>
<sequence>MSDTRPRRPIRSFVLRAGRMTDAQQRAFDREWRRWGLDYAAEALDLDATFGADTPRVLEIGFGMGQSLADMAAASPETGFIGIEVHRPGVGRLLHLLAEQGLGNVRVFCHDAVEVLRDCIAAEALDAVQIFFPDPWHKKRHHKRRLIQPDFVDLVASRLRPGGRLHLATDWEPYAEQMLEVLSDNPLLQNTAENGGFVPRPESRPLTRFEQRGTRLGHGVRDLVFTRRQGMAS</sequence>
<evidence type="ECO:0000313" key="10">
    <source>
        <dbReference type="EMBL" id="TCO75302.1"/>
    </source>
</evidence>
<dbReference type="CDD" id="cd02440">
    <property type="entry name" value="AdoMet_MTases"/>
    <property type="match status" value="1"/>
</dbReference>
<comment type="caution">
    <text evidence="10">The sequence shown here is derived from an EMBL/GenBank/DDBJ whole genome shotgun (WGS) entry which is preliminary data.</text>
</comment>
<dbReference type="PROSITE" id="PS51625">
    <property type="entry name" value="SAM_MT_TRMB"/>
    <property type="match status" value="1"/>
</dbReference>
<evidence type="ECO:0000313" key="11">
    <source>
        <dbReference type="Proteomes" id="UP000294980"/>
    </source>
</evidence>
<feature type="binding site" evidence="9">
    <location>
        <begin position="207"/>
        <end position="210"/>
    </location>
    <ligand>
        <name>substrate</name>
    </ligand>
</feature>
<dbReference type="PANTHER" id="PTHR23417:SF14">
    <property type="entry name" value="PENTACOTRIPEPTIDE-REPEAT REGION OF PRORP DOMAIN-CONTAINING PROTEIN"/>
    <property type="match status" value="1"/>
</dbReference>
<dbReference type="GO" id="GO:0008176">
    <property type="term" value="F:tRNA (guanine(46)-N7)-methyltransferase activity"/>
    <property type="evidence" value="ECO:0007669"/>
    <property type="project" value="UniProtKB-UniRule"/>
</dbReference>
<evidence type="ECO:0000256" key="5">
    <source>
        <dbReference type="ARBA" id="ARBA00022691"/>
    </source>
</evidence>
<evidence type="ECO:0000256" key="8">
    <source>
        <dbReference type="ARBA" id="ARBA00060767"/>
    </source>
</evidence>
<dbReference type="OrthoDB" id="9802090at2"/>
<reference evidence="10 11" key="1">
    <citation type="submission" date="2019-03" db="EMBL/GenBank/DDBJ databases">
        <title>Genomic Encyclopedia of Type Strains, Phase IV (KMG-IV): sequencing the most valuable type-strain genomes for metagenomic binning, comparative biology and taxonomic classification.</title>
        <authorList>
            <person name="Goeker M."/>
        </authorList>
    </citation>
    <scope>NUCLEOTIDE SEQUENCE [LARGE SCALE GENOMIC DNA]</scope>
    <source>
        <strain evidence="10 11">DSM 23344</strain>
    </source>
</reference>
<dbReference type="RefSeq" id="WP_117318371.1">
    <property type="nucleotide sequence ID" value="NZ_QQSW01000012.1"/>
</dbReference>
<dbReference type="FunFam" id="3.40.50.150:FF:000035">
    <property type="entry name" value="tRNA (guanine-N(7)-)-methyltransferase"/>
    <property type="match status" value="1"/>
</dbReference>
<dbReference type="AlphaFoldDB" id="A0A4R2KRC3"/>
<keyword evidence="6 9" id="KW-0819">tRNA processing</keyword>
<keyword evidence="5 9" id="KW-0949">S-adenosyl-L-methionine</keyword>
<comment type="similarity">
    <text evidence="8 9">Belongs to the class I-like SAM-binding methyltransferase superfamily. TrmB family.</text>
</comment>
<evidence type="ECO:0000256" key="3">
    <source>
        <dbReference type="ARBA" id="ARBA00022603"/>
    </source>
</evidence>
<evidence type="ECO:0000256" key="6">
    <source>
        <dbReference type="ARBA" id="ARBA00022694"/>
    </source>
</evidence>
<dbReference type="HAMAP" id="MF_01057">
    <property type="entry name" value="tRNA_methyltr_TrmB"/>
    <property type="match status" value="1"/>
</dbReference>
<gene>
    <name evidence="9" type="primary">trmB</name>
    <name evidence="10" type="ORF">EV688_10925</name>
</gene>
<evidence type="ECO:0000256" key="1">
    <source>
        <dbReference type="ARBA" id="ARBA00000142"/>
    </source>
</evidence>
<feature type="binding site" evidence="9">
    <location>
        <position position="111"/>
    </location>
    <ligand>
        <name>S-adenosyl-L-methionine</name>
        <dbReference type="ChEBI" id="CHEBI:59789"/>
    </ligand>
</feature>
<feature type="binding site" evidence="9">
    <location>
        <position position="59"/>
    </location>
    <ligand>
        <name>S-adenosyl-L-methionine</name>
        <dbReference type="ChEBI" id="CHEBI:59789"/>
    </ligand>
</feature>
<dbReference type="SUPFAM" id="SSF53335">
    <property type="entry name" value="S-adenosyl-L-methionine-dependent methyltransferases"/>
    <property type="match status" value="1"/>
</dbReference>
<evidence type="ECO:0000256" key="9">
    <source>
        <dbReference type="HAMAP-Rule" id="MF_01057"/>
    </source>
</evidence>
<evidence type="ECO:0000256" key="4">
    <source>
        <dbReference type="ARBA" id="ARBA00022679"/>
    </source>
</evidence>
<dbReference type="UniPathway" id="UPA00989"/>
<feature type="binding site" evidence="9">
    <location>
        <position position="138"/>
    </location>
    <ligand>
        <name>substrate</name>
    </ligand>
</feature>
<dbReference type="Gene3D" id="3.40.50.150">
    <property type="entry name" value="Vaccinia Virus protein VP39"/>
    <property type="match status" value="1"/>
</dbReference>
<keyword evidence="11" id="KW-1185">Reference proteome</keyword>
<name>A0A4R2KRC3_9GAMM</name>
<dbReference type="EMBL" id="SLWX01000009">
    <property type="protein sequence ID" value="TCO75302.1"/>
    <property type="molecule type" value="Genomic_DNA"/>
</dbReference>
<comment type="caution">
    <text evidence="9">Lacks conserved residue(s) required for the propagation of feature annotation.</text>
</comment>
<organism evidence="10 11">
    <name type="scientific">Chromatocurvus halotolerans</name>
    <dbReference type="NCBI Taxonomy" id="1132028"/>
    <lineage>
        <taxon>Bacteria</taxon>
        <taxon>Pseudomonadati</taxon>
        <taxon>Pseudomonadota</taxon>
        <taxon>Gammaproteobacteria</taxon>
        <taxon>Cellvibrionales</taxon>
        <taxon>Halieaceae</taxon>
        <taxon>Chromatocurvus</taxon>
    </lineage>
</organism>
<feature type="binding site" evidence="9">
    <location>
        <position position="84"/>
    </location>
    <ligand>
        <name>S-adenosyl-L-methionine</name>
        <dbReference type="ChEBI" id="CHEBI:59789"/>
    </ligand>
</feature>
<accession>A0A4R2KRC3</accession>
<feature type="binding site" evidence="9">
    <location>
        <position position="170"/>
    </location>
    <ligand>
        <name>substrate</name>
    </ligand>
</feature>
<comment type="catalytic activity">
    <reaction evidence="1 9">
        <text>guanosine(46) in tRNA + S-adenosyl-L-methionine = N(7)-methylguanosine(46) in tRNA + S-adenosyl-L-homocysteine</text>
        <dbReference type="Rhea" id="RHEA:42708"/>
        <dbReference type="Rhea" id="RHEA-COMP:10188"/>
        <dbReference type="Rhea" id="RHEA-COMP:10189"/>
        <dbReference type="ChEBI" id="CHEBI:57856"/>
        <dbReference type="ChEBI" id="CHEBI:59789"/>
        <dbReference type="ChEBI" id="CHEBI:74269"/>
        <dbReference type="ChEBI" id="CHEBI:74480"/>
        <dbReference type="EC" id="2.1.1.33"/>
    </reaction>
</comment>
<keyword evidence="3 9" id="KW-0489">Methyltransferase</keyword>
<protein>
    <recommendedName>
        <fullName evidence="9">tRNA (guanine-N(7)-)-methyltransferase</fullName>
        <ecNumber evidence="9">2.1.1.33</ecNumber>
    </recommendedName>
    <alternativeName>
        <fullName evidence="9">tRNA (guanine(46)-N(7))-methyltransferase</fullName>
    </alternativeName>
    <alternativeName>
        <fullName evidence="9">tRNA(m7G46)-methyltransferase</fullName>
    </alternativeName>
</protein>
<dbReference type="InterPro" id="IPR029063">
    <property type="entry name" value="SAM-dependent_MTases_sf"/>
</dbReference>
<dbReference type="Pfam" id="PF02390">
    <property type="entry name" value="Methyltransf_4"/>
    <property type="match status" value="1"/>
</dbReference>
<comment type="function">
    <text evidence="2 9">Catalyzes the formation of N(7)-methylguanine at position 46 (m7G46) in tRNA.</text>
</comment>
<feature type="binding site" evidence="9">
    <location>
        <position position="134"/>
    </location>
    <ligand>
        <name>S-adenosyl-L-methionine</name>
        <dbReference type="ChEBI" id="CHEBI:59789"/>
    </ligand>
</feature>